<gene>
    <name evidence="2" type="ORF">MNBD_NITROSPINAE01-654</name>
</gene>
<dbReference type="InterPro" id="IPR036866">
    <property type="entry name" value="RibonucZ/Hydroxyglut_hydro"/>
</dbReference>
<dbReference type="PANTHER" id="PTHR42663:SF6">
    <property type="entry name" value="HYDROLASE C777.06C-RELATED"/>
    <property type="match status" value="1"/>
</dbReference>
<evidence type="ECO:0000313" key="2">
    <source>
        <dbReference type="EMBL" id="VAX20024.1"/>
    </source>
</evidence>
<protein>
    <submittedName>
        <fullName evidence="2">Metal-dependent hydrolases of the beta-lactamase superfamily I PhnP protein</fullName>
    </submittedName>
</protein>
<name>A0A3B1C7T8_9ZZZZ</name>
<dbReference type="InterPro" id="IPR001279">
    <property type="entry name" value="Metallo-B-lactamas"/>
</dbReference>
<dbReference type="GO" id="GO:0016787">
    <property type="term" value="F:hydrolase activity"/>
    <property type="evidence" value="ECO:0007669"/>
    <property type="project" value="UniProtKB-KW"/>
</dbReference>
<accession>A0A3B1C7T8</accession>
<proteinExistence type="predicted"/>
<organism evidence="2">
    <name type="scientific">hydrothermal vent metagenome</name>
    <dbReference type="NCBI Taxonomy" id="652676"/>
    <lineage>
        <taxon>unclassified sequences</taxon>
        <taxon>metagenomes</taxon>
        <taxon>ecological metagenomes</taxon>
    </lineage>
</organism>
<sequence>MGKLTFLGTGTSSGVPLIGCFCKVCASSNLKDKRLRSSVWIEADGQSALIDTATDLRQQALRAGITRLDAVFFTHHHADHVHGIDELRSFNFLQNEPIACYGKNETLERIRTHFAYIFNGKKSEGGGKPNLELRTMTDTVNVGGMHVTPVPVEHGALDIYGYLINKTAYITDCSKIPQSSMELLAGLDTLILGALGLKRHNTHFTLEQALCVVKELAPQTTYLTHLNHNLGHDETSKGLPSNVHLAWDGLSIDV</sequence>
<dbReference type="CDD" id="cd16279">
    <property type="entry name" value="metallo-hydrolase-like_MBL-fold"/>
    <property type="match status" value="1"/>
</dbReference>
<dbReference type="AlphaFoldDB" id="A0A3B1C7T8"/>
<evidence type="ECO:0000259" key="1">
    <source>
        <dbReference type="SMART" id="SM00849"/>
    </source>
</evidence>
<dbReference type="EMBL" id="UOGC01000100">
    <property type="protein sequence ID" value="VAX20024.1"/>
    <property type="molecule type" value="Genomic_DNA"/>
</dbReference>
<dbReference type="PANTHER" id="PTHR42663">
    <property type="entry name" value="HYDROLASE C777.06C-RELATED-RELATED"/>
    <property type="match status" value="1"/>
</dbReference>
<dbReference type="SUPFAM" id="SSF56281">
    <property type="entry name" value="Metallo-hydrolase/oxidoreductase"/>
    <property type="match status" value="1"/>
</dbReference>
<dbReference type="Gene3D" id="3.60.15.10">
    <property type="entry name" value="Ribonuclease Z/Hydroxyacylglutathione hydrolase-like"/>
    <property type="match status" value="1"/>
</dbReference>
<dbReference type="SMART" id="SM00849">
    <property type="entry name" value="Lactamase_B"/>
    <property type="match status" value="1"/>
</dbReference>
<feature type="domain" description="Metallo-beta-lactamase" evidence="1">
    <location>
        <begin position="35"/>
        <end position="225"/>
    </location>
</feature>
<keyword evidence="2" id="KW-0378">Hydrolase</keyword>
<dbReference type="Pfam" id="PF12706">
    <property type="entry name" value="Lactamase_B_2"/>
    <property type="match status" value="1"/>
</dbReference>
<reference evidence="2" key="1">
    <citation type="submission" date="2018-06" db="EMBL/GenBank/DDBJ databases">
        <authorList>
            <person name="Zhirakovskaya E."/>
        </authorList>
    </citation>
    <scope>NUCLEOTIDE SEQUENCE</scope>
</reference>